<sequence length="67" mass="7822">MKIVIISLLLFVLAGCNSQEDEQYMYWADHSNNQVERLDQARIKYEIRDGEIWIKKKDSLKVAACCS</sequence>
<dbReference type="EMBL" id="CP018866">
    <property type="protein sequence ID" value="AST93699.1"/>
    <property type="molecule type" value="Genomic_DNA"/>
</dbReference>
<reference evidence="1 2" key="1">
    <citation type="submission" date="2016-12" db="EMBL/GenBank/DDBJ databases">
        <title>The whole genome sequencing and assembly of Bacillus cohnii DSM 6307T strain.</title>
        <authorList>
            <person name="Lee Y.-J."/>
            <person name="Yi H."/>
            <person name="Bahn Y.-S."/>
            <person name="Kim J.F."/>
            <person name="Lee D.-W."/>
        </authorList>
    </citation>
    <scope>NUCLEOTIDE SEQUENCE [LARGE SCALE GENOMIC DNA]</scope>
    <source>
        <strain evidence="1 2">DSM 6307</strain>
    </source>
</reference>
<proteinExistence type="predicted"/>
<dbReference type="PROSITE" id="PS51257">
    <property type="entry name" value="PROKAR_LIPOPROTEIN"/>
    <property type="match status" value="1"/>
</dbReference>
<evidence type="ECO:0000313" key="2">
    <source>
        <dbReference type="Proteomes" id="UP000215224"/>
    </source>
</evidence>
<dbReference type="AlphaFoldDB" id="A0A223KW40"/>
<dbReference type="Proteomes" id="UP000215224">
    <property type="component" value="Chromosome"/>
</dbReference>
<evidence type="ECO:0008006" key="3">
    <source>
        <dbReference type="Google" id="ProtNLM"/>
    </source>
</evidence>
<evidence type="ECO:0000313" key="1">
    <source>
        <dbReference type="EMBL" id="AST93699.1"/>
    </source>
</evidence>
<organism evidence="1 2">
    <name type="scientific">Sutcliffiella cohnii</name>
    <dbReference type="NCBI Taxonomy" id="33932"/>
    <lineage>
        <taxon>Bacteria</taxon>
        <taxon>Bacillati</taxon>
        <taxon>Bacillota</taxon>
        <taxon>Bacilli</taxon>
        <taxon>Bacillales</taxon>
        <taxon>Bacillaceae</taxon>
        <taxon>Sutcliffiella</taxon>
    </lineage>
</organism>
<dbReference type="KEGG" id="bcoh:BC6307_21720"/>
<accession>A0A223KW40</accession>
<keyword evidence="2" id="KW-1185">Reference proteome</keyword>
<dbReference type="STRING" id="1314751.GCA_001591425_04670"/>
<name>A0A223KW40_9BACI</name>
<gene>
    <name evidence="1" type="ORF">BC6307_21720</name>
</gene>
<protein>
    <recommendedName>
        <fullName evidence="3">Lipoprotein</fullName>
    </recommendedName>
</protein>